<feature type="region of interest" description="Disordered" evidence="1">
    <location>
        <begin position="1"/>
        <end position="107"/>
    </location>
</feature>
<dbReference type="Proteomes" id="UP001465668">
    <property type="component" value="Unassembled WGS sequence"/>
</dbReference>
<comment type="caution">
    <text evidence="2">The sequence shown here is derived from an EMBL/GenBank/DDBJ whole genome shotgun (WGS) entry which is preliminary data.</text>
</comment>
<keyword evidence="3" id="KW-1185">Reference proteome</keyword>
<feature type="compositionally biased region" description="Polar residues" evidence="1">
    <location>
        <begin position="78"/>
        <end position="100"/>
    </location>
</feature>
<evidence type="ECO:0000256" key="1">
    <source>
        <dbReference type="SAM" id="MobiDB-lite"/>
    </source>
</evidence>
<dbReference type="EMBL" id="JARVKM010000053">
    <property type="protein sequence ID" value="KAK9773214.1"/>
    <property type="molecule type" value="Genomic_DNA"/>
</dbReference>
<feature type="compositionally biased region" description="Basic and acidic residues" evidence="1">
    <location>
        <begin position="62"/>
        <end position="77"/>
    </location>
</feature>
<name>A0ABR2XHP5_9PEZI</name>
<dbReference type="Gene3D" id="3.30.160.60">
    <property type="entry name" value="Classic Zinc Finger"/>
    <property type="match status" value="1"/>
</dbReference>
<feature type="region of interest" description="Disordered" evidence="1">
    <location>
        <begin position="300"/>
        <end position="322"/>
    </location>
</feature>
<dbReference type="PANTHER" id="PTHR38166">
    <property type="entry name" value="C2H2-TYPE DOMAIN-CONTAINING PROTEIN-RELATED"/>
    <property type="match status" value="1"/>
</dbReference>
<feature type="region of interest" description="Disordered" evidence="1">
    <location>
        <begin position="359"/>
        <end position="379"/>
    </location>
</feature>
<evidence type="ECO:0000313" key="3">
    <source>
        <dbReference type="Proteomes" id="UP001465668"/>
    </source>
</evidence>
<feature type="compositionally biased region" description="Basic and acidic residues" evidence="1">
    <location>
        <begin position="14"/>
        <end position="29"/>
    </location>
</feature>
<proteinExistence type="predicted"/>
<dbReference type="PANTHER" id="PTHR38166:SF1">
    <property type="entry name" value="C2H2-TYPE DOMAIN-CONTAINING PROTEIN"/>
    <property type="match status" value="1"/>
</dbReference>
<feature type="compositionally biased region" description="Polar residues" evidence="1">
    <location>
        <begin position="359"/>
        <end position="375"/>
    </location>
</feature>
<protein>
    <submittedName>
        <fullName evidence="2">C2H2-type domain-containing protein</fullName>
    </submittedName>
</protein>
<sequence length="439" mass="49514">MEPIFGTRVTNCFEKIEQEPDSRTLHEELGALDWEEGSSSRGLPSSPVATGLNHAAGKKKRGRDEDQNDSHDGRETFNARSGTYSPSDRQAPHNPTQHANLSCPYRKRNPSRFNVRDHQGCALTSYATYTLLKRHIEKSHQRKEISSPYFCQRCKERFRNQDEWEIHIRHWVCEFRPVASVDPEDGITEKIMQIFAARRRSQRVYDWPTLWRTLFPDDIDEEHLPSPDFIPPVEILEILEIEKRFPEKIHYHLMGARERLLSCSSDQFQSCLQEELASIIGKFSAAIIAEVRQSSAEVQGKVARTPPIRPPSTPGLLASPQAPTPKRLKQYLLSSDTSSAAALQTGALLRVSSGVSISGTSATAKNSEPNQASTFDDTRYHRDMSIPVAPRLDERAPSSPIPAVTCPTSGPSTAIEFDIFDGTDQHEDLFSQIFRDGRY</sequence>
<accession>A0ABR2XHP5</accession>
<reference evidence="2 3" key="1">
    <citation type="submission" date="2024-02" db="EMBL/GenBank/DDBJ databases">
        <title>First draft genome assembly of two strains of Seiridium cardinale.</title>
        <authorList>
            <person name="Emiliani G."/>
            <person name="Scali E."/>
        </authorList>
    </citation>
    <scope>NUCLEOTIDE SEQUENCE [LARGE SCALE GENOMIC DNA]</scope>
    <source>
        <strain evidence="2 3">BM-138-000479</strain>
    </source>
</reference>
<organism evidence="2 3">
    <name type="scientific">Seiridium cardinale</name>
    <dbReference type="NCBI Taxonomy" id="138064"/>
    <lineage>
        <taxon>Eukaryota</taxon>
        <taxon>Fungi</taxon>
        <taxon>Dikarya</taxon>
        <taxon>Ascomycota</taxon>
        <taxon>Pezizomycotina</taxon>
        <taxon>Sordariomycetes</taxon>
        <taxon>Xylariomycetidae</taxon>
        <taxon>Amphisphaeriales</taxon>
        <taxon>Sporocadaceae</taxon>
        <taxon>Seiridium</taxon>
    </lineage>
</organism>
<evidence type="ECO:0000313" key="2">
    <source>
        <dbReference type="EMBL" id="KAK9773214.1"/>
    </source>
</evidence>
<gene>
    <name evidence="2" type="ORF">SCAR479_10131</name>
</gene>